<dbReference type="GO" id="GO:0003677">
    <property type="term" value="F:DNA binding"/>
    <property type="evidence" value="ECO:0007669"/>
    <property type="project" value="InterPro"/>
</dbReference>
<dbReference type="Gene3D" id="2.10.260.10">
    <property type="match status" value="1"/>
</dbReference>
<dbReference type="SMART" id="SM00966">
    <property type="entry name" value="SpoVT_AbrB"/>
    <property type="match status" value="1"/>
</dbReference>
<dbReference type="InterPro" id="IPR007159">
    <property type="entry name" value="SpoVT-AbrB_dom"/>
</dbReference>
<protein>
    <recommendedName>
        <fullName evidence="1">SpoVT-AbrB domain-containing protein</fullName>
    </recommendedName>
</protein>
<reference evidence="3" key="1">
    <citation type="submission" date="2017-09" db="EMBL/GenBank/DDBJ databases">
        <title>Depth-based differentiation of microbial function through sediment-hosted aquifers and enrichment of novel symbionts in the deep terrestrial subsurface.</title>
        <authorList>
            <person name="Probst A.J."/>
            <person name="Ladd B."/>
            <person name="Jarett J.K."/>
            <person name="Geller-Mcgrath D.E."/>
            <person name="Sieber C.M.K."/>
            <person name="Emerson J.B."/>
            <person name="Anantharaman K."/>
            <person name="Thomas B.C."/>
            <person name="Malmstrom R."/>
            <person name="Stieglmeier M."/>
            <person name="Klingl A."/>
            <person name="Woyke T."/>
            <person name="Ryan C.M."/>
            <person name="Banfield J.F."/>
        </authorList>
    </citation>
    <scope>NUCLEOTIDE SEQUENCE [LARGE SCALE GENOMIC DNA]</scope>
</reference>
<dbReference type="Proteomes" id="UP000231383">
    <property type="component" value="Unassembled WGS sequence"/>
</dbReference>
<organism evidence="2 3">
    <name type="scientific">Candidatus Roizmanbacteria bacterium CG_4_9_14_0_2_um_filter_39_13</name>
    <dbReference type="NCBI Taxonomy" id="1974839"/>
    <lineage>
        <taxon>Bacteria</taxon>
        <taxon>Candidatus Roizmaniibacteriota</taxon>
    </lineage>
</organism>
<evidence type="ECO:0000313" key="2">
    <source>
        <dbReference type="EMBL" id="PJC31049.1"/>
    </source>
</evidence>
<proteinExistence type="predicted"/>
<gene>
    <name evidence="2" type="ORF">CO051_04450</name>
</gene>
<sequence>MQKIIFEDMVKVMERGQVTIPFKLREIFNLRKGFRLWIRVDQNQNIVLEPIKENKAEELSMWLQKMTNDKKQYFTDFDEKNLRQMREKSRNKLLQLYGKNPS</sequence>
<dbReference type="EMBL" id="PFSC01000121">
    <property type="protein sequence ID" value="PJC31049.1"/>
    <property type="molecule type" value="Genomic_DNA"/>
</dbReference>
<dbReference type="SUPFAM" id="SSF89447">
    <property type="entry name" value="AbrB/MazE/MraZ-like"/>
    <property type="match status" value="1"/>
</dbReference>
<evidence type="ECO:0000259" key="1">
    <source>
        <dbReference type="SMART" id="SM00966"/>
    </source>
</evidence>
<feature type="domain" description="SpoVT-AbrB" evidence="1">
    <location>
        <begin position="10"/>
        <end position="56"/>
    </location>
</feature>
<name>A0A2M8EXX5_9BACT</name>
<dbReference type="AlphaFoldDB" id="A0A2M8EXX5"/>
<evidence type="ECO:0000313" key="3">
    <source>
        <dbReference type="Proteomes" id="UP000231383"/>
    </source>
</evidence>
<dbReference type="Pfam" id="PF04014">
    <property type="entry name" value="MazE_antitoxin"/>
    <property type="match status" value="1"/>
</dbReference>
<accession>A0A2M8EXX5</accession>
<dbReference type="InterPro" id="IPR037914">
    <property type="entry name" value="SpoVT-AbrB_sf"/>
</dbReference>
<dbReference type="NCBIfam" id="TIGR01439">
    <property type="entry name" value="lp_hng_hel_AbrB"/>
    <property type="match status" value="1"/>
</dbReference>
<comment type="caution">
    <text evidence="2">The sequence shown here is derived from an EMBL/GenBank/DDBJ whole genome shotgun (WGS) entry which is preliminary data.</text>
</comment>